<dbReference type="Proteomes" id="UP000288805">
    <property type="component" value="Unassembled WGS sequence"/>
</dbReference>
<reference evidence="1 2" key="1">
    <citation type="journal article" date="2018" name="PLoS Genet.">
        <title>Population sequencing reveals clonal diversity and ancestral inbreeding in the grapevine cultivar Chardonnay.</title>
        <authorList>
            <person name="Roach M.J."/>
            <person name="Johnson D.L."/>
            <person name="Bohlmann J."/>
            <person name="van Vuuren H.J."/>
            <person name="Jones S.J."/>
            <person name="Pretorius I.S."/>
            <person name="Schmidt S.A."/>
            <person name="Borneman A.R."/>
        </authorList>
    </citation>
    <scope>NUCLEOTIDE SEQUENCE [LARGE SCALE GENOMIC DNA]</scope>
    <source>
        <strain evidence="2">cv. Chardonnay</strain>
        <tissue evidence="1">Leaf</tissue>
    </source>
</reference>
<proteinExistence type="predicted"/>
<evidence type="ECO:0000313" key="1">
    <source>
        <dbReference type="EMBL" id="RVW13268.1"/>
    </source>
</evidence>
<comment type="caution">
    <text evidence="1">The sequence shown here is derived from an EMBL/GenBank/DDBJ whole genome shotgun (WGS) entry which is preliminary data.</text>
</comment>
<accession>A0A438BQM9</accession>
<sequence>MKAQWFQDAPDGMYQYFIKVVPTIYTDIRGHHYSVKSGYFQRGTLVIPTLHDKYLCHSWR</sequence>
<protein>
    <submittedName>
        <fullName evidence="1">Uncharacterized protein</fullName>
    </submittedName>
</protein>
<gene>
    <name evidence="1" type="ORF">CK203_109409</name>
</gene>
<name>A0A438BQM9_VITVI</name>
<dbReference type="AlphaFoldDB" id="A0A438BQM9"/>
<organism evidence="1 2">
    <name type="scientific">Vitis vinifera</name>
    <name type="common">Grape</name>
    <dbReference type="NCBI Taxonomy" id="29760"/>
    <lineage>
        <taxon>Eukaryota</taxon>
        <taxon>Viridiplantae</taxon>
        <taxon>Streptophyta</taxon>
        <taxon>Embryophyta</taxon>
        <taxon>Tracheophyta</taxon>
        <taxon>Spermatophyta</taxon>
        <taxon>Magnoliopsida</taxon>
        <taxon>eudicotyledons</taxon>
        <taxon>Gunneridae</taxon>
        <taxon>Pentapetalae</taxon>
        <taxon>rosids</taxon>
        <taxon>Vitales</taxon>
        <taxon>Vitaceae</taxon>
        <taxon>Viteae</taxon>
        <taxon>Vitis</taxon>
    </lineage>
</organism>
<dbReference type="EMBL" id="QGNW01002658">
    <property type="protein sequence ID" value="RVW13268.1"/>
    <property type="molecule type" value="Genomic_DNA"/>
</dbReference>
<evidence type="ECO:0000313" key="2">
    <source>
        <dbReference type="Proteomes" id="UP000288805"/>
    </source>
</evidence>